<name>A0A4S4DME5_CAMSN</name>
<keyword evidence="1" id="KW-0812">Transmembrane</keyword>
<accession>A0A4S4DME5</accession>
<keyword evidence="3" id="KW-1185">Reference proteome</keyword>
<dbReference type="Proteomes" id="UP000306102">
    <property type="component" value="Unassembled WGS sequence"/>
</dbReference>
<gene>
    <name evidence="2" type="ORF">TEA_029447</name>
</gene>
<protein>
    <recommendedName>
        <fullName evidence="4">EF-hand domain-containing protein</fullName>
    </recommendedName>
</protein>
<organism evidence="2 3">
    <name type="scientific">Camellia sinensis var. sinensis</name>
    <name type="common">China tea</name>
    <dbReference type="NCBI Taxonomy" id="542762"/>
    <lineage>
        <taxon>Eukaryota</taxon>
        <taxon>Viridiplantae</taxon>
        <taxon>Streptophyta</taxon>
        <taxon>Embryophyta</taxon>
        <taxon>Tracheophyta</taxon>
        <taxon>Spermatophyta</taxon>
        <taxon>Magnoliopsida</taxon>
        <taxon>eudicotyledons</taxon>
        <taxon>Gunneridae</taxon>
        <taxon>Pentapetalae</taxon>
        <taxon>asterids</taxon>
        <taxon>Ericales</taxon>
        <taxon>Theaceae</taxon>
        <taxon>Camellia</taxon>
    </lineage>
</organism>
<proteinExistence type="predicted"/>
<comment type="caution">
    <text evidence="2">The sequence shown here is derived from an EMBL/GenBank/DDBJ whole genome shotgun (WGS) entry which is preliminary data.</text>
</comment>
<evidence type="ECO:0000313" key="3">
    <source>
        <dbReference type="Proteomes" id="UP000306102"/>
    </source>
</evidence>
<sequence length="208" mass="23528">MGSKKLFNIIGTGFFGNVFEILMVLPEIMDLLISGLIEEKEDAESRVTVAVGMNVGSTVFASHCSGEYEDQTVSVSELEALVLDIMLEKLNIEKEYAIAEMLKSFDVNKYGTITQDEFIERCKKWIHKGKQLAEDGGLMLTRLGNIFSEQPRIEKKQHELVKIEHVMSGILKHFQNQVLEAEGLVTDDGKPKIWHKKDSFIGHLYCFS</sequence>
<evidence type="ECO:0000313" key="2">
    <source>
        <dbReference type="EMBL" id="THG04075.1"/>
    </source>
</evidence>
<evidence type="ECO:0000256" key="1">
    <source>
        <dbReference type="SAM" id="Phobius"/>
    </source>
</evidence>
<evidence type="ECO:0008006" key="4">
    <source>
        <dbReference type="Google" id="ProtNLM"/>
    </source>
</evidence>
<feature type="transmembrane region" description="Helical" evidence="1">
    <location>
        <begin position="6"/>
        <end position="25"/>
    </location>
</feature>
<dbReference type="EMBL" id="SDRB02010816">
    <property type="protein sequence ID" value="THG04075.1"/>
    <property type="molecule type" value="Genomic_DNA"/>
</dbReference>
<reference evidence="2 3" key="1">
    <citation type="journal article" date="2018" name="Proc. Natl. Acad. Sci. U.S.A.">
        <title>Draft genome sequence of Camellia sinensis var. sinensis provides insights into the evolution of the tea genome and tea quality.</title>
        <authorList>
            <person name="Wei C."/>
            <person name="Yang H."/>
            <person name="Wang S."/>
            <person name="Zhao J."/>
            <person name="Liu C."/>
            <person name="Gao L."/>
            <person name="Xia E."/>
            <person name="Lu Y."/>
            <person name="Tai Y."/>
            <person name="She G."/>
            <person name="Sun J."/>
            <person name="Cao H."/>
            <person name="Tong W."/>
            <person name="Gao Q."/>
            <person name="Li Y."/>
            <person name="Deng W."/>
            <person name="Jiang X."/>
            <person name="Wang W."/>
            <person name="Chen Q."/>
            <person name="Zhang S."/>
            <person name="Li H."/>
            <person name="Wu J."/>
            <person name="Wang P."/>
            <person name="Li P."/>
            <person name="Shi C."/>
            <person name="Zheng F."/>
            <person name="Jian J."/>
            <person name="Huang B."/>
            <person name="Shan D."/>
            <person name="Shi M."/>
            <person name="Fang C."/>
            <person name="Yue Y."/>
            <person name="Li F."/>
            <person name="Li D."/>
            <person name="Wei S."/>
            <person name="Han B."/>
            <person name="Jiang C."/>
            <person name="Yin Y."/>
            <person name="Xia T."/>
            <person name="Zhang Z."/>
            <person name="Bennetzen J.L."/>
            <person name="Zhao S."/>
            <person name="Wan X."/>
        </authorList>
    </citation>
    <scope>NUCLEOTIDE SEQUENCE [LARGE SCALE GENOMIC DNA]</scope>
    <source>
        <strain evidence="3">cv. Shuchazao</strain>
        <tissue evidence="2">Leaf</tissue>
    </source>
</reference>
<keyword evidence="1" id="KW-0472">Membrane</keyword>
<dbReference type="SUPFAM" id="SSF47473">
    <property type="entry name" value="EF-hand"/>
    <property type="match status" value="1"/>
</dbReference>
<dbReference type="InterPro" id="IPR011992">
    <property type="entry name" value="EF-hand-dom_pair"/>
</dbReference>
<keyword evidence="1" id="KW-1133">Transmembrane helix</keyword>
<dbReference type="Gene3D" id="1.10.238.10">
    <property type="entry name" value="EF-hand"/>
    <property type="match status" value="1"/>
</dbReference>
<dbReference type="AlphaFoldDB" id="A0A4S4DME5"/>